<comment type="similarity">
    <text evidence="2 6">Belongs to the isocitrate lyase/PEP mutase superfamily. Methylisocitrate lyase family.</text>
</comment>
<gene>
    <name evidence="7" type="primary">prpB</name>
    <name evidence="7" type="ORF">J9259_01130</name>
</gene>
<keyword evidence="4" id="KW-0460">Magnesium</keyword>
<dbReference type="SUPFAM" id="SSF51621">
    <property type="entry name" value="Phosphoenolpyruvate/pyruvate domain"/>
    <property type="match status" value="1"/>
</dbReference>
<comment type="function">
    <text evidence="6">Catalyzes the thermodynamically favored C-C bond cleavage of (2R,3S)-2-methylisocitrate to yield pyruvate and succinate.</text>
</comment>
<dbReference type="AlphaFoldDB" id="A0A8J7YIW1"/>
<dbReference type="PANTHER" id="PTHR42905">
    <property type="entry name" value="PHOSPHOENOLPYRUVATE CARBOXYLASE"/>
    <property type="match status" value="1"/>
</dbReference>
<dbReference type="InterPro" id="IPR015813">
    <property type="entry name" value="Pyrv/PenolPyrv_kinase-like_dom"/>
</dbReference>
<protein>
    <recommendedName>
        <fullName evidence="6">Methylisocitrate lyase</fullName>
        <ecNumber evidence="6">4.1.3.30</ecNumber>
    </recommendedName>
</protein>
<accession>A0A8J7YIW1</accession>
<dbReference type="GO" id="GO:0046872">
    <property type="term" value="F:metal ion binding"/>
    <property type="evidence" value="ECO:0007669"/>
    <property type="project" value="UniProtKB-KW"/>
</dbReference>
<dbReference type="PANTHER" id="PTHR42905:SF5">
    <property type="entry name" value="CARBOXYVINYL-CARBOXYPHOSPHONATE PHOSPHORYLMUTASE, CHLOROPLASTIC"/>
    <property type="match status" value="1"/>
</dbReference>
<name>A0A8J7YIW1_9ARCH</name>
<comment type="cofactor">
    <cofactor evidence="1">
        <name>Mg(2+)</name>
        <dbReference type="ChEBI" id="CHEBI:18420"/>
    </cofactor>
</comment>
<comment type="catalytic activity">
    <reaction evidence="6">
        <text>(2S,3R)-3-hydroxybutane-1,2,3-tricarboxylate = pyruvate + succinate</text>
        <dbReference type="Rhea" id="RHEA:16809"/>
        <dbReference type="ChEBI" id="CHEBI:15361"/>
        <dbReference type="ChEBI" id="CHEBI:30031"/>
        <dbReference type="ChEBI" id="CHEBI:57429"/>
        <dbReference type="EC" id="4.1.3.30"/>
    </reaction>
</comment>
<dbReference type="InterPro" id="IPR018523">
    <property type="entry name" value="Isocitrate_lyase_ph_CS"/>
</dbReference>
<dbReference type="InterPro" id="IPR039556">
    <property type="entry name" value="ICL/PEPM"/>
</dbReference>
<dbReference type="PROSITE" id="PS00161">
    <property type="entry name" value="ISOCITRATE_LYASE"/>
    <property type="match status" value="1"/>
</dbReference>
<evidence type="ECO:0000256" key="2">
    <source>
        <dbReference type="ARBA" id="ARBA00009282"/>
    </source>
</evidence>
<keyword evidence="3" id="KW-0479">Metal-binding</keyword>
<reference evidence="7" key="1">
    <citation type="submission" date="2021-04" db="EMBL/GenBank/DDBJ databases">
        <title>Genomic insights into ecological role and evolution of a novel Thermoplasmata order Candidatus Sysuiplasmatales.</title>
        <authorList>
            <person name="Yuan Y."/>
        </authorList>
    </citation>
    <scope>NUCLEOTIDE SEQUENCE</scope>
    <source>
        <strain evidence="7">YP2-bin.285</strain>
    </source>
</reference>
<evidence type="ECO:0000313" key="8">
    <source>
        <dbReference type="Proteomes" id="UP000716004"/>
    </source>
</evidence>
<dbReference type="FunFam" id="3.20.20.60:FF:000009">
    <property type="entry name" value="2-methylisocitrate lyase"/>
    <property type="match status" value="1"/>
</dbReference>
<dbReference type="Gene3D" id="3.20.20.60">
    <property type="entry name" value="Phosphoenolpyruvate-binding domains"/>
    <property type="match status" value="1"/>
</dbReference>
<evidence type="ECO:0000256" key="3">
    <source>
        <dbReference type="ARBA" id="ARBA00022723"/>
    </source>
</evidence>
<dbReference type="CDD" id="cd00377">
    <property type="entry name" value="ICL_PEPM"/>
    <property type="match status" value="1"/>
</dbReference>
<evidence type="ECO:0000256" key="4">
    <source>
        <dbReference type="ARBA" id="ARBA00022842"/>
    </source>
</evidence>
<dbReference type="UniPathway" id="UPA00946"/>
<dbReference type="EC" id="4.1.3.30" evidence="6"/>
<dbReference type="Pfam" id="PF13714">
    <property type="entry name" value="PEP_mutase"/>
    <property type="match status" value="1"/>
</dbReference>
<dbReference type="GO" id="GO:0019629">
    <property type="term" value="P:propionate catabolic process, 2-methylcitrate cycle"/>
    <property type="evidence" value="ECO:0007669"/>
    <property type="project" value="InterPro"/>
</dbReference>
<dbReference type="EMBL" id="JAGVSJ010000002">
    <property type="protein sequence ID" value="MBX8631114.1"/>
    <property type="molecule type" value="Genomic_DNA"/>
</dbReference>
<organism evidence="7 8">
    <name type="scientific">Candidatus Sysuiplasma superficiale</name>
    <dbReference type="NCBI Taxonomy" id="2823368"/>
    <lineage>
        <taxon>Archaea</taxon>
        <taxon>Methanobacteriati</taxon>
        <taxon>Thermoplasmatota</taxon>
        <taxon>Thermoplasmata</taxon>
        <taxon>Candidatus Sysuiplasmatales</taxon>
        <taxon>Candidatus Sysuiplasmataceae</taxon>
        <taxon>Candidatus Sysuiplasma</taxon>
    </lineage>
</organism>
<evidence type="ECO:0000256" key="1">
    <source>
        <dbReference type="ARBA" id="ARBA00001946"/>
    </source>
</evidence>
<keyword evidence="5 6" id="KW-0456">Lyase</keyword>
<sequence>MSELLKEKFMVVPGVFNPFTALQAERAGFRAAYLSGGALTSSMGIPDIGLISLRELSDAVRQIREVTDIPLIVDADTGFGNALSVWRTVRVLEESGADAIQIEDQKAPKRCGHLEGKELIDAEEMGQKIRAAVDARRNALIIARTDARAVEGMEGAINRARKYYDSGADIIFPEALLSRQEFSRFSKSVDAPLLANMTEFGKTPLIDSSFFRKAGYRYVIFPVTAFRAAALAVEHAFTALASDGTQRGIITSLMTREKQYEIIRYHDYELLDRQISSDDVGAGRRRRTRLTGK</sequence>
<proteinExistence type="inferred from homology"/>
<dbReference type="Proteomes" id="UP000716004">
    <property type="component" value="Unassembled WGS sequence"/>
</dbReference>
<comment type="caution">
    <text evidence="7">The sequence shown here is derived from an EMBL/GenBank/DDBJ whole genome shotgun (WGS) entry which is preliminary data.</text>
</comment>
<evidence type="ECO:0000313" key="7">
    <source>
        <dbReference type="EMBL" id="MBX8631114.1"/>
    </source>
</evidence>
<dbReference type="GO" id="GO:0046421">
    <property type="term" value="F:methylisocitrate lyase activity"/>
    <property type="evidence" value="ECO:0007669"/>
    <property type="project" value="UniProtKB-EC"/>
</dbReference>
<evidence type="ECO:0000256" key="6">
    <source>
        <dbReference type="RuleBase" id="RU361121"/>
    </source>
</evidence>
<comment type="pathway">
    <text evidence="6">Organic acid metabolism; propanoate degradation.</text>
</comment>
<dbReference type="NCBIfam" id="TIGR02317">
    <property type="entry name" value="prpB"/>
    <property type="match status" value="1"/>
</dbReference>
<dbReference type="InterPro" id="IPR040442">
    <property type="entry name" value="Pyrv_kinase-like_dom_sf"/>
</dbReference>
<dbReference type="InterPro" id="IPR012695">
    <property type="entry name" value="PrpB"/>
</dbReference>
<evidence type="ECO:0000256" key="5">
    <source>
        <dbReference type="ARBA" id="ARBA00023239"/>
    </source>
</evidence>